<keyword evidence="3" id="KW-0337">GPI-anchor biosynthesis</keyword>
<reference evidence="13" key="1">
    <citation type="submission" date="2016-02" db="EMBL/GenBank/DDBJ databases">
        <authorList>
            <person name="Teng J.L."/>
            <person name="Yang Y."/>
            <person name="Huang Y."/>
            <person name="Guo F."/>
            <person name="Wei W."/>
            <person name="Chen J.H."/>
            <person name="Wong S.Y."/>
            <person name="Lau S.K."/>
            <person name="Woo P.C."/>
        </authorList>
    </citation>
    <scope>NUCLEOTIDE SEQUENCE</scope>
    <source>
        <strain evidence="13">JCM 15929</strain>
    </source>
</reference>
<sequence length="431" mass="46152">MTAVGARGDDADRTVGTMQRVPTAPDLAATGADTRAGTGAAPAPSSLLDRTRSIWLPIVFYLAIRGIGLAVLARFAQLRNQNLADLLTAWDGKWMIGLATYGYNDMPWRFVDARGEHTADTAYAFFPGFPMLVRAVAQLPGFDAYRAALTVNTILGCVAAVAAYRLGRLCVEHMPRVPTHLAERAGLLTTVLFAAAPMSIVLTMAYTEALYCALAGWALVGVMERRWILAGVCTALAGLCRPTSVVLIGVVALAALIAVLSSDGAERVKAVVCVLLTPIGWLTYLLIVAHHTGSLTGWFRIQTEGWGTTFDLGVQTWQFVNYSLINGSDIADLSVVGLLAASIVLIVLAIRAKMPWPITLYGSLVVVSLLGSGGLMMSRPRLLLPAFVLLIPIAIGLARRSRNVQIWTCVGIVTVTCWYGAHMVSVYPHAM</sequence>
<dbReference type="AlphaFoldDB" id="A0A138AIV1"/>
<dbReference type="GO" id="GO:0004376">
    <property type="term" value="F:GPI mannosyltransferase activity"/>
    <property type="evidence" value="ECO:0007669"/>
    <property type="project" value="InterPro"/>
</dbReference>
<feature type="region of interest" description="Disordered" evidence="10">
    <location>
        <begin position="1"/>
        <end position="42"/>
    </location>
</feature>
<keyword evidence="5" id="KW-0808">Transferase</keyword>
<feature type="compositionally biased region" description="Low complexity" evidence="10">
    <location>
        <begin position="28"/>
        <end position="42"/>
    </location>
</feature>
<keyword evidence="9 11" id="KW-0472">Membrane</keyword>
<dbReference type="GO" id="GO:0000009">
    <property type="term" value="F:alpha-1,6-mannosyltransferase activity"/>
    <property type="evidence" value="ECO:0007669"/>
    <property type="project" value="InterPro"/>
</dbReference>
<feature type="transmembrane region" description="Helical" evidence="11">
    <location>
        <begin position="382"/>
        <end position="399"/>
    </location>
</feature>
<evidence type="ECO:0000256" key="2">
    <source>
        <dbReference type="ARBA" id="ARBA00004687"/>
    </source>
</evidence>
<dbReference type="UniPathway" id="UPA00196"/>
<accession>A0A138AIV1</accession>
<evidence type="ECO:0000313" key="13">
    <source>
        <dbReference type="EMBL" id="KXP10360.1"/>
    </source>
</evidence>
<comment type="caution">
    <text evidence="13">The sequence shown here is derived from an EMBL/GenBank/DDBJ whole genome shotgun (WGS) entry which is preliminary data.</text>
</comment>
<dbReference type="Proteomes" id="UP000070409">
    <property type="component" value="Unassembled WGS sequence"/>
</dbReference>
<dbReference type="STRING" id="239498.AXK60_07860"/>
<organism evidence="13 14">
    <name type="scientific">Tsukamurella pseudospumae</name>
    <dbReference type="NCBI Taxonomy" id="239498"/>
    <lineage>
        <taxon>Bacteria</taxon>
        <taxon>Bacillati</taxon>
        <taxon>Actinomycetota</taxon>
        <taxon>Actinomycetes</taxon>
        <taxon>Mycobacteriales</taxon>
        <taxon>Tsukamurellaceae</taxon>
        <taxon>Tsukamurella</taxon>
    </lineage>
</organism>
<evidence type="ECO:0000256" key="1">
    <source>
        <dbReference type="ARBA" id="ARBA00004477"/>
    </source>
</evidence>
<evidence type="ECO:0000256" key="7">
    <source>
        <dbReference type="ARBA" id="ARBA00022824"/>
    </source>
</evidence>
<dbReference type="Proteomes" id="UP000070258">
    <property type="component" value="Unassembled WGS sequence"/>
</dbReference>
<dbReference type="GO" id="GO:0006506">
    <property type="term" value="P:GPI anchor biosynthetic process"/>
    <property type="evidence" value="ECO:0007669"/>
    <property type="project" value="UniProtKB-UniPathway"/>
</dbReference>
<name>A0A138AIV1_9ACTN</name>
<comment type="subcellular location">
    <subcellularLocation>
        <location evidence="1">Endoplasmic reticulum membrane</location>
        <topology evidence="1">Multi-pass membrane protein</topology>
    </subcellularLocation>
</comment>
<evidence type="ECO:0000256" key="6">
    <source>
        <dbReference type="ARBA" id="ARBA00022692"/>
    </source>
</evidence>
<evidence type="ECO:0000313" key="12">
    <source>
        <dbReference type="EMBL" id="KXP00101.1"/>
    </source>
</evidence>
<dbReference type="GO" id="GO:0016020">
    <property type="term" value="C:membrane"/>
    <property type="evidence" value="ECO:0007669"/>
    <property type="project" value="GOC"/>
</dbReference>
<evidence type="ECO:0008006" key="16">
    <source>
        <dbReference type="Google" id="ProtNLM"/>
    </source>
</evidence>
<feature type="transmembrane region" description="Helical" evidence="11">
    <location>
        <begin position="54"/>
        <end position="76"/>
    </location>
</feature>
<proteinExistence type="predicted"/>
<feature type="transmembrane region" description="Helical" evidence="11">
    <location>
        <begin position="144"/>
        <end position="164"/>
    </location>
</feature>
<dbReference type="PANTHER" id="PTHR12468:SF2">
    <property type="entry name" value="GPI MANNOSYLTRANSFERASE 2"/>
    <property type="match status" value="1"/>
</dbReference>
<evidence type="ECO:0000256" key="10">
    <source>
        <dbReference type="SAM" id="MobiDB-lite"/>
    </source>
</evidence>
<gene>
    <name evidence="13" type="ORF">AXK60_07860</name>
    <name evidence="12" type="ORF">AXK61_16035</name>
</gene>
<feature type="transmembrane region" description="Helical" evidence="11">
    <location>
        <begin position="270"/>
        <end position="289"/>
    </location>
</feature>
<reference evidence="14" key="3">
    <citation type="submission" date="2016-02" db="EMBL/GenBank/DDBJ databases">
        <authorList>
            <person name="Wen L."/>
            <person name="He K."/>
            <person name="Yang H."/>
        </authorList>
    </citation>
    <scope>NUCLEOTIDE SEQUENCE [LARGE SCALE GENOMIC DNA]</scope>
    <source>
        <strain evidence="14">JCM 15929</strain>
    </source>
</reference>
<comment type="pathway">
    <text evidence="2">Glycolipid biosynthesis; glycosylphosphatidylinositol-anchor biosynthesis.</text>
</comment>
<evidence type="ECO:0000313" key="15">
    <source>
        <dbReference type="Proteomes" id="UP000070409"/>
    </source>
</evidence>
<evidence type="ECO:0000256" key="5">
    <source>
        <dbReference type="ARBA" id="ARBA00022679"/>
    </source>
</evidence>
<keyword evidence="6 11" id="KW-0812">Transmembrane</keyword>
<feature type="transmembrane region" description="Helical" evidence="11">
    <location>
        <begin position="358"/>
        <end position="376"/>
    </location>
</feature>
<protein>
    <recommendedName>
        <fullName evidence="16">Glycosyltransferase RgtA/B/C/D-like domain-containing protein</fullName>
    </recommendedName>
</protein>
<feature type="transmembrane region" description="Helical" evidence="11">
    <location>
        <begin position="227"/>
        <end position="258"/>
    </location>
</feature>
<evidence type="ECO:0000256" key="8">
    <source>
        <dbReference type="ARBA" id="ARBA00022989"/>
    </source>
</evidence>
<feature type="transmembrane region" description="Helical" evidence="11">
    <location>
        <begin position="406"/>
        <end position="427"/>
    </location>
</feature>
<evidence type="ECO:0000256" key="4">
    <source>
        <dbReference type="ARBA" id="ARBA00022676"/>
    </source>
</evidence>
<evidence type="ECO:0000256" key="3">
    <source>
        <dbReference type="ARBA" id="ARBA00022502"/>
    </source>
</evidence>
<dbReference type="InterPro" id="IPR007315">
    <property type="entry name" value="PIG-V/Gpi18"/>
</dbReference>
<dbReference type="EMBL" id="LSRE01000008">
    <property type="protein sequence ID" value="KXP00101.1"/>
    <property type="molecule type" value="Genomic_DNA"/>
</dbReference>
<keyword evidence="8 11" id="KW-1133">Transmembrane helix</keyword>
<dbReference type="RefSeq" id="WP_068571394.1">
    <property type="nucleotide sequence ID" value="NZ_LSRE01000008.1"/>
</dbReference>
<keyword evidence="7" id="KW-0256">Endoplasmic reticulum</keyword>
<evidence type="ECO:0000313" key="14">
    <source>
        <dbReference type="Proteomes" id="UP000070258"/>
    </source>
</evidence>
<keyword evidence="4" id="KW-0328">Glycosyltransferase</keyword>
<reference evidence="12 15" key="2">
    <citation type="submission" date="2016-02" db="EMBL/GenBank/DDBJ databases">
        <authorList>
            <person name="Teng J.L."/>
            <person name="Tang Y."/>
            <person name="Huang Y."/>
            <person name="Guo F."/>
            <person name="Wei W."/>
            <person name="Chen J.H."/>
            <person name="Wong S.Y."/>
            <person name="Lau S.K."/>
            <person name="Woo P.C."/>
        </authorList>
    </citation>
    <scope>NUCLEOTIDE SEQUENCE [LARGE SCALE GENOMIC DNA]</scope>
    <source>
        <strain evidence="12 15">JCM 13375</strain>
    </source>
</reference>
<dbReference type="PANTHER" id="PTHR12468">
    <property type="entry name" value="GPI MANNOSYLTRANSFERASE 2"/>
    <property type="match status" value="1"/>
</dbReference>
<feature type="transmembrane region" description="Helical" evidence="11">
    <location>
        <begin position="330"/>
        <end position="351"/>
    </location>
</feature>
<dbReference type="EMBL" id="LSRF01000033">
    <property type="protein sequence ID" value="KXP10360.1"/>
    <property type="molecule type" value="Genomic_DNA"/>
</dbReference>
<evidence type="ECO:0000256" key="9">
    <source>
        <dbReference type="ARBA" id="ARBA00023136"/>
    </source>
</evidence>
<dbReference type="Pfam" id="PF04188">
    <property type="entry name" value="Mannosyl_trans2"/>
    <property type="match status" value="1"/>
</dbReference>
<keyword evidence="15" id="KW-1185">Reference proteome</keyword>
<evidence type="ECO:0000256" key="11">
    <source>
        <dbReference type="SAM" id="Phobius"/>
    </source>
</evidence>
<feature type="transmembrane region" description="Helical" evidence="11">
    <location>
        <begin position="185"/>
        <end position="207"/>
    </location>
</feature>